<dbReference type="EMBL" id="JBBPBN010000024">
    <property type="protein sequence ID" value="KAK9009790.1"/>
    <property type="molecule type" value="Genomic_DNA"/>
</dbReference>
<evidence type="ECO:0000313" key="1">
    <source>
        <dbReference type="EMBL" id="KAK9009790.1"/>
    </source>
</evidence>
<dbReference type="Proteomes" id="UP001396334">
    <property type="component" value="Unassembled WGS sequence"/>
</dbReference>
<gene>
    <name evidence="1" type="ORF">V6N11_036316</name>
</gene>
<comment type="caution">
    <text evidence="1">The sequence shown here is derived from an EMBL/GenBank/DDBJ whole genome shotgun (WGS) entry which is preliminary data.</text>
</comment>
<sequence length="102" mass="11547">MVADKLAALSRDKDMGGIVWYDPPREVLDALQHDRTASNFENIIASKSPQMEELELVTTVLKYLDSVSVMGIKEDFIFVWSAHRYHVPATFFCIPNPSTVMT</sequence>
<evidence type="ECO:0000313" key="2">
    <source>
        <dbReference type="Proteomes" id="UP001396334"/>
    </source>
</evidence>
<organism evidence="1 2">
    <name type="scientific">Hibiscus sabdariffa</name>
    <name type="common">roselle</name>
    <dbReference type="NCBI Taxonomy" id="183260"/>
    <lineage>
        <taxon>Eukaryota</taxon>
        <taxon>Viridiplantae</taxon>
        <taxon>Streptophyta</taxon>
        <taxon>Embryophyta</taxon>
        <taxon>Tracheophyta</taxon>
        <taxon>Spermatophyta</taxon>
        <taxon>Magnoliopsida</taxon>
        <taxon>eudicotyledons</taxon>
        <taxon>Gunneridae</taxon>
        <taxon>Pentapetalae</taxon>
        <taxon>rosids</taxon>
        <taxon>malvids</taxon>
        <taxon>Malvales</taxon>
        <taxon>Malvaceae</taxon>
        <taxon>Malvoideae</taxon>
        <taxon>Hibiscus</taxon>
    </lineage>
</organism>
<protein>
    <submittedName>
        <fullName evidence="1">Uncharacterized protein</fullName>
    </submittedName>
</protein>
<keyword evidence="2" id="KW-1185">Reference proteome</keyword>
<proteinExistence type="predicted"/>
<name>A0ABR2RA02_9ROSI</name>
<accession>A0ABR2RA02</accession>
<reference evidence="1 2" key="1">
    <citation type="journal article" date="2024" name="G3 (Bethesda)">
        <title>Genome assembly of Hibiscus sabdariffa L. provides insights into metabolisms of medicinal natural products.</title>
        <authorList>
            <person name="Kim T."/>
        </authorList>
    </citation>
    <scope>NUCLEOTIDE SEQUENCE [LARGE SCALE GENOMIC DNA]</scope>
    <source>
        <strain evidence="1">TK-2024</strain>
        <tissue evidence="1">Old leaves</tissue>
    </source>
</reference>